<evidence type="ECO:0000259" key="11">
    <source>
        <dbReference type="Pfam" id="PF14629"/>
    </source>
</evidence>
<name>A0AAN7VHW3_9COLE</name>
<evidence type="ECO:0000313" key="13">
    <source>
        <dbReference type="Proteomes" id="UP001329430"/>
    </source>
</evidence>
<evidence type="ECO:0000256" key="5">
    <source>
        <dbReference type="ARBA" id="ARBA00022741"/>
    </source>
</evidence>
<evidence type="ECO:0000256" key="1">
    <source>
        <dbReference type="ARBA" id="ARBA00004123"/>
    </source>
</evidence>
<dbReference type="InterPro" id="IPR003959">
    <property type="entry name" value="ATPase_AAA_core"/>
</dbReference>
<sequence length="427" mass="49047">MSIQNKDILITRSHLKENILKNKAVIGYEKQQSQILNLLKDSIYAGESNSALLLGLRSVGKTLLVNNILEELKDESFEKNAILVHLNGLIHTDDRLALKAITTQMNLDNAVDGKVFGSFAENLAFLLACLKSGSKETTKSIIFILEEFHLFCAHHNQTLLYNLFDVSQSAQTPICVLGITFQLEIIESLEKRVKSRFSHRQIFLSHKEDDQVVEIDIRLKRVRDLLRLKPTSRLTKNYVASWNKHVQDVIQDDKFHTFMQRILDVNPNEQTLNKLIFLVVSQLNDRKSRLSLKDFEVQYQLMESEDLLCVIQDLSVLEICLLIAMKHHIEIHDTSTFNFEIIFTRYSKFVSSISNIQDFQRTAVLKAFEHLQNLRLIGPVSSIGLSSLQKEYQNFELLIPPEQIVEAIPKMIFLPTEVAQWATSDLI</sequence>
<dbReference type="GO" id="GO:0006270">
    <property type="term" value="P:DNA replication initiation"/>
    <property type="evidence" value="ECO:0007669"/>
    <property type="project" value="TreeGrafter"/>
</dbReference>
<comment type="caution">
    <text evidence="12">The sequence shown here is derived from an EMBL/GenBank/DDBJ whole genome shotgun (WGS) entry which is preliminary data.</text>
</comment>
<evidence type="ECO:0000313" key="12">
    <source>
        <dbReference type="EMBL" id="KAK5648447.1"/>
    </source>
</evidence>
<feature type="domain" description="ATPase AAA-type core" evidence="10">
    <location>
        <begin position="52"/>
        <end position="201"/>
    </location>
</feature>
<keyword evidence="13" id="KW-1185">Reference proteome</keyword>
<dbReference type="GO" id="GO:0003688">
    <property type="term" value="F:DNA replication origin binding"/>
    <property type="evidence" value="ECO:0007669"/>
    <property type="project" value="TreeGrafter"/>
</dbReference>
<dbReference type="Pfam" id="PF14629">
    <property type="entry name" value="ORC4_C"/>
    <property type="match status" value="1"/>
</dbReference>
<comment type="subcellular location">
    <subcellularLocation>
        <location evidence="1 9">Nucleus</location>
    </subcellularLocation>
</comment>
<reference evidence="12 13" key="1">
    <citation type="journal article" date="2024" name="Insects">
        <title>An Improved Chromosome-Level Genome Assembly of the Firefly Pyrocoelia pectoralis.</title>
        <authorList>
            <person name="Fu X."/>
            <person name="Meyer-Rochow V.B."/>
            <person name="Ballantyne L."/>
            <person name="Zhu X."/>
        </authorList>
    </citation>
    <scope>NUCLEOTIDE SEQUENCE [LARGE SCALE GENOMIC DNA]</scope>
    <source>
        <strain evidence="12">XCY_ONT2</strain>
    </source>
</reference>
<evidence type="ECO:0000256" key="6">
    <source>
        <dbReference type="ARBA" id="ARBA00022840"/>
    </source>
</evidence>
<dbReference type="GO" id="GO:0005737">
    <property type="term" value="C:cytoplasm"/>
    <property type="evidence" value="ECO:0007669"/>
    <property type="project" value="UniProtKB-ARBA"/>
</dbReference>
<accession>A0AAN7VHW3</accession>
<dbReference type="FunFam" id="3.40.50.300:FF:000649">
    <property type="entry name" value="Origin recognition complex subunit 4"/>
    <property type="match status" value="1"/>
</dbReference>
<protein>
    <recommendedName>
        <fullName evidence="3 9">Origin recognition complex subunit 4</fullName>
    </recommendedName>
</protein>
<organism evidence="12 13">
    <name type="scientific">Pyrocoelia pectoralis</name>
    <dbReference type="NCBI Taxonomy" id="417401"/>
    <lineage>
        <taxon>Eukaryota</taxon>
        <taxon>Metazoa</taxon>
        <taxon>Ecdysozoa</taxon>
        <taxon>Arthropoda</taxon>
        <taxon>Hexapoda</taxon>
        <taxon>Insecta</taxon>
        <taxon>Pterygota</taxon>
        <taxon>Neoptera</taxon>
        <taxon>Endopterygota</taxon>
        <taxon>Coleoptera</taxon>
        <taxon>Polyphaga</taxon>
        <taxon>Elateriformia</taxon>
        <taxon>Elateroidea</taxon>
        <taxon>Lampyridae</taxon>
        <taxon>Lampyrinae</taxon>
        <taxon>Pyrocoelia</taxon>
    </lineage>
</organism>
<keyword evidence="7 9" id="KW-0238">DNA-binding</keyword>
<evidence type="ECO:0000259" key="10">
    <source>
        <dbReference type="Pfam" id="PF00004"/>
    </source>
</evidence>
<feature type="domain" description="Origin recognition complex subunit 4 C-terminal" evidence="11">
    <location>
        <begin position="222"/>
        <end position="408"/>
    </location>
</feature>
<keyword evidence="4 9" id="KW-0235">DNA replication</keyword>
<dbReference type="PANTHER" id="PTHR12087">
    <property type="entry name" value="ORIGIN RECOGNITION COMPLEX SUBUNIT 4"/>
    <property type="match status" value="1"/>
</dbReference>
<comment type="similarity">
    <text evidence="2 9">Belongs to the ORC4 family.</text>
</comment>
<gene>
    <name evidence="12" type="ORF">RI129_003339</name>
</gene>
<evidence type="ECO:0000256" key="9">
    <source>
        <dbReference type="PIRNR" id="PIRNR007858"/>
    </source>
</evidence>
<dbReference type="InterPro" id="IPR032705">
    <property type="entry name" value="ORC4_C"/>
</dbReference>
<evidence type="ECO:0000256" key="7">
    <source>
        <dbReference type="ARBA" id="ARBA00023125"/>
    </source>
</evidence>
<keyword evidence="8 9" id="KW-0539">Nucleus</keyword>
<proteinExistence type="inferred from homology"/>
<dbReference type="Proteomes" id="UP001329430">
    <property type="component" value="Chromosome 2"/>
</dbReference>
<keyword evidence="6" id="KW-0067">ATP-binding</keyword>
<evidence type="ECO:0000256" key="4">
    <source>
        <dbReference type="ARBA" id="ARBA00022705"/>
    </source>
</evidence>
<dbReference type="GO" id="GO:0005664">
    <property type="term" value="C:nuclear origin of replication recognition complex"/>
    <property type="evidence" value="ECO:0007669"/>
    <property type="project" value="TreeGrafter"/>
</dbReference>
<dbReference type="PIRSF" id="PIRSF007858">
    <property type="entry name" value="ORC4"/>
    <property type="match status" value="1"/>
</dbReference>
<comment type="function">
    <text evidence="9">Component of the origin recognition complex (ORC) that binds origins of replication.</text>
</comment>
<dbReference type="EMBL" id="JAVRBK010000002">
    <property type="protein sequence ID" value="KAK5648447.1"/>
    <property type="molecule type" value="Genomic_DNA"/>
</dbReference>
<dbReference type="GO" id="GO:0005524">
    <property type="term" value="F:ATP binding"/>
    <property type="evidence" value="ECO:0007669"/>
    <property type="project" value="UniProtKB-KW"/>
</dbReference>
<keyword evidence="5" id="KW-0547">Nucleotide-binding</keyword>
<evidence type="ECO:0000256" key="2">
    <source>
        <dbReference type="ARBA" id="ARBA00005334"/>
    </source>
</evidence>
<dbReference type="Pfam" id="PF00004">
    <property type="entry name" value="AAA"/>
    <property type="match status" value="1"/>
</dbReference>
<dbReference type="GO" id="GO:0016887">
    <property type="term" value="F:ATP hydrolysis activity"/>
    <property type="evidence" value="ECO:0007669"/>
    <property type="project" value="InterPro"/>
</dbReference>
<dbReference type="Gene3D" id="3.40.50.300">
    <property type="entry name" value="P-loop containing nucleotide triphosphate hydrolases"/>
    <property type="match status" value="1"/>
</dbReference>
<dbReference type="SUPFAM" id="SSF52540">
    <property type="entry name" value="P-loop containing nucleoside triphosphate hydrolases"/>
    <property type="match status" value="1"/>
</dbReference>
<evidence type="ECO:0000256" key="3">
    <source>
        <dbReference type="ARBA" id="ARBA00019083"/>
    </source>
</evidence>
<dbReference type="InterPro" id="IPR027417">
    <property type="entry name" value="P-loop_NTPase"/>
</dbReference>
<dbReference type="PANTHER" id="PTHR12087:SF0">
    <property type="entry name" value="ORIGIN RECOGNITION COMPLEX SUBUNIT 4"/>
    <property type="match status" value="1"/>
</dbReference>
<evidence type="ECO:0000256" key="8">
    <source>
        <dbReference type="ARBA" id="ARBA00023242"/>
    </source>
</evidence>
<dbReference type="AlphaFoldDB" id="A0AAN7VHW3"/>
<dbReference type="InterPro" id="IPR016527">
    <property type="entry name" value="ORC4"/>
</dbReference>